<dbReference type="Gene3D" id="3.40.50.10490">
    <property type="entry name" value="Glucose-6-phosphate isomerase like protein, domain 1"/>
    <property type="match status" value="1"/>
</dbReference>
<dbReference type="InterPro" id="IPR005706">
    <property type="entry name" value="Ribosomal_uS2_bac/mit/plastid"/>
</dbReference>
<dbReference type="NCBIfam" id="TIGR01011">
    <property type="entry name" value="rpsB_bact"/>
    <property type="match status" value="1"/>
</dbReference>
<dbReference type="Proteomes" id="UP000177481">
    <property type="component" value="Unassembled WGS sequence"/>
</dbReference>
<dbReference type="PRINTS" id="PR00395">
    <property type="entry name" value="RIBOSOMALS2"/>
</dbReference>
<dbReference type="InterPro" id="IPR023591">
    <property type="entry name" value="Ribosomal_uS2_flav_dom_sf"/>
</dbReference>
<comment type="caution">
    <text evidence="6">The sequence shown here is derived from an EMBL/GenBank/DDBJ whole genome shotgun (WGS) entry which is preliminary data.</text>
</comment>
<evidence type="ECO:0000256" key="1">
    <source>
        <dbReference type="ARBA" id="ARBA00006242"/>
    </source>
</evidence>
<evidence type="ECO:0000256" key="4">
    <source>
        <dbReference type="ARBA" id="ARBA00035256"/>
    </source>
</evidence>
<dbReference type="GO" id="GO:0015935">
    <property type="term" value="C:small ribosomal subunit"/>
    <property type="evidence" value="ECO:0007669"/>
    <property type="project" value="InterPro"/>
</dbReference>
<dbReference type="SUPFAM" id="SSF52313">
    <property type="entry name" value="Ribosomal protein S2"/>
    <property type="match status" value="1"/>
</dbReference>
<name>A0A1F5EBQ3_9BACT</name>
<evidence type="ECO:0000313" key="7">
    <source>
        <dbReference type="Proteomes" id="UP000177481"/>
    </source>
</evidence>
<comment type="similarity">
    <text evidence="1 5">Belongs to the universal ribosomal protein uS2 family.</text>
</comment>
<dbReference type="STRING" id="1797471.A3A71_01415"/>
<dbReference type="HAMAP" id="MF_00291_B">
    <property type="entry name" value="Ribosomal_uS2_B"/>
    <property type="match status" value="1"/>
</dbReference>
<dbReference type="PANTHER" id="PTHR12534">
    <property type="entry name" value="30S RIBOSOMAL PROTEIN S2 PROKARYOTIC AND ORGANELLAR"/>
    <property type="match status" value="1"/>
</dbReference>
<keyword evidence="2 5" id="KW-0689">Ribosomal protein</keyword>
<accession>A0A1F5EBQ3</accession>
<sequence>MMPTIVELAEAGAHFGHRRSLVSPRSKSFIFAIKNSVALINLEETQRYLSQAQKVIAKYRAENKAILFVGTKRAARNIVKTSAESIGAAYINERWFGGFLTNFSGILENIRRIDEREEYLASDESKNLSKAERLREQNKLNKSLRFLQGVRSLKAAPDLLVLASASEDAVAIKEANQLNVPIIAIVDTDIDPQKITYPIPANDDAPAAVELILRSLVSKTEETVKPKTPAVKLELAEVEAKPVKKTPVKKAAKPKLEKSATVKPKVAVNKVAAKKAVPKAKSAPVKTLNKGK</sequence>
<evidence type="ECO:0000256" key="3">
    <source>
        <dbReference type="ARBA" id="ARBA00023274"/>
    </source>
</evidence>
<evidence type="ECO:0000256" key="2">
    <source>
        <dbReference type="ARBA" id="ARBA00022980"/>
    </source>
</evidence>
<reference evidence="6 7" key="1">
    <citation type="journal article" date="2016" name="Nat. Commun.">
        <title>Thousands of microbial genomes shed light on interconnected biogeochemical processes in an aquifer system.</title>
        <authorList>
            <person name="Anantharaman K."/>
            <person name="Brown C.T."/>
            <person name="Hug L.A."/>
            <person name="Sharon I."/>
            <person name="Castelle C.J."/>
            <person name="Probst A.J."/>
            <person name="Thomas B.C."/>
            <person name="Singh A."/>
            <person name="Wilkins M.J."/>
            <person name="Karaoz U."/>
            <person name="Brodie E.L."/>
            <person name="Williams K.H."/>
            <person name="Hubbard S.S."/>
            <person name="Banfield J.F."/>
        </authorList>
    </citation>
    <scope>NUCLEOTIDE SEQUENCE [LARGE SCALE GENOMIC DNA]</scope>
</reference>
<dbReference type="GO" id="GO:0006412">
    <property type="term" value="P:translation"/>
    <property type="evidence" value="ECO:0007669"/>
    <property type="project" value="UniProtKB-UniRule"/>
</dbReference>
<dbReference type="CDD" id="cd01425">
    <property type="entry name" value="RPS2"/>
    <property type="match status" value="1"/>
</dbReference>
<evidence type="ECO:0000256" key="5">
    <source>
        <dbReference type="HAMAP-Rule" id="MF_00291"/>
    </source>
</evidence>
<gene>
    <name evidence="5" type="primary">rpsB</name>
    <name evidence="6" type="ORF">A3A71_01415</name>
</gene>
<protein>
    <recommendedName>
        <fullName evidence="4 5">Small ribosomal subunit protein uS2</fullName>
    </recommendedName>
</protein>
<dbReference type="GO" id="GO:0003735">
    <property type="term" value="F:structural constituent of ribosome"/>
    <property type="evidence" value="ECO:0007669"/>
    <property type="project" value="InterPro"/>
</dbReference>
<dbReference type="InterPro" id="IPR001865">
    <property type="entry name" value="Ribosomal_uS2"/>
</dbReference>
<proteinExistence type="inferred from homology"/>
<dbReference type="Gene3D" id="1.10.287.610">
    <property type="entry name" value="Helix hairpin bin"/>
    <property type="match status" value="1"/>
</dbReference>
<dbReference type="PANTHER" id="PTHR12534:SF0">
    <property type="entry name" value="SMALL RIBOSOMAL SUBUNIT PROTEIN US2M"/>
    <property type="match status" value="1"/>
</dbReference>
<organism evidence="6 7">
    <name type="scientific">Candidatus Berkelbacteria bacterium RIFCSPLOWO2_01_FULL_50_28</name>
    <dbReference type="NCBI Taxonomy" id="1797471"/>
    <lineage>
        <taxon>Bacteria</taxon>
        <taxon>Candidatus Berkelbacteria</taxon>
    </lineage>
</organism>
<dbReference type="Pfam" id="PF00318">
    <property type="entry name" value="Ribosomal_S2"/>
    <property type="match status" value="1"/>
</dbReference>
<keyword evidence="3 5" id="KW-0687">Ribonucleoprotein</keyword>
<evidence type="ECO:0000313" key="6">
    <source>
        <dbReference type="EMBL" id="OGD64696.1"/>
    </source>
</evidence>
<dbReference type="EMBL" id="MEZX01000002">
    <property type="protein sequence ID" value="OGD64696.1"/>
    <property type="molecule type" value="Genomic_DNA"/>
</dbReference>
<dbReference type="AlphaFoldDB" id="A0A1F5EBQ3"/>